<feature type="domain" description="OmpR/PhoB-type" evidence="9">
    <location>
        <begin position="126"/>
        <end position="223"/>
    </location>
</feature>
<dbReference type="PANTHER" id="PTHR48111:SF22">
    <property type="entry name" value="REGULATOR OF RPOS"/>
    <property type="match status" value="1"/>
</dbReference>
<protein>
    <submittedName>
        <fullName evidence="10">Response regulator transcription factor</fullName>
    </submittedName>
</protein>
<dbReference type="Gene3D" id="6.10.250.690">
    <property type="match status" value="1"/>
</dbReference>
<dbReference type="Gene3D" id="1.10.10.10">
    <property type="entry name" value="Winged helix-like DNA-binding domain superfamily/Winged helix DNA-binding domain"/>
    <property type="match status" value="1"/>
</dbReference>
<dbReference type="CDD" id="cd00383">
    <property type="entry name" value="trans_reg_C"/>
    <property type="match status" value="1"/>
</dbReference>
<evidence type="ECO:0000313" key="11">
    <source>
        <dbReference type="Proteomes" id="UP001520878"/>
    </source>
</evidence>
<dbReference type="InterPro" id="IPR016032">
    <property type="entry name" value="Sig_transdc_resp-reg_C-effctor"/>
</dbReference>
<dbReference type="Pfam" id="PF00072">
    <property type="entry name" value="Response_reg"/>
    <property type="match status" value="1"/>
</dbReference>
<dbReference type="InterPro" id="IPR001789">
    <property type="entry name" value="Sig_transdc_resp-reg_receiver"/>
</dbReference>
<name>A0ABS8G909_9ALTE</name>
<keyword evidence="1 6" id="KW-0597">Phosphoprotein</keyword>
<evidence type="ECO:0000259" key="8">
    <source>
        <dbReference type="PROSITE" id="PS50110"/>
    </source>
</evidence>
<dbReference type="SMART" id="SM00448">
    <property type="entry name" value="REC"/>
    <property type="match status" value="1"/>
</dbReference>
<reference evidence="10 11" key="1">
    <citation type="submission" date="2021-10" db="EMBL/GenBank/DDBJ databases">
        <title>Draft genome of Aestuariibacter halophilus JC2043.</title>
        <authorList>
            <person name="Emsley S.A."/>
            <person name="Pfannmuller K.M."/>
            <person name="Ushijima B."/>
            <person name="Saw J.H."/>
            <person name="Videau P."/>
        </authorList>
    </citation>
    <scope>NUCLEOTIDE SEQUENCE [LARGE SCALE GENOMIC DNA]</scope>
    <source>
        <strain evidence="10 11">JC2043</strain>
    </source>
</reference>
<dbReference type="InterPro" id="IPR011006">
    <property type="entry name" value="CheY-like_superfamily"/>
</dbReference>
<evidence type="ECO:0000256" key="7">
    <source>
        <dbReference type="PROSITE-ProRule" id="PRU01091"/>
    </source>
</evidence>
<dbReference type="PROSITE" id="PS51755">
    <property type="entry name" value="OMPR_PHOB"/>
    <property type="match status" value="1"/>
</dbReference>
<feature type="DNA-binding region" description="OmpR/PhoB-type" evidence="7">
    <location>
        <begin position="126"/>
        <end position="223"/>
    </location>
</feature>
<dbReference type="Proteomes" id="UP001520878">
    <property type="component" value="Unassembled WGS sequence"/>
</dbReference>
<proteinExistence type="predicted"/>
<evidence type="ECO:0000256" key="5">
    <source>
        <dbReference type="ARBA" id="ARBA00023163"/>
    </source>
</evidence>
<evidence type="ECO:0000256" key="4">
    <source>
        <dbReference type="ARBA" id="ARBA00023125"/>
    </source>
</evidence>
<dbReference type="PROSITE" id="PS50110">
    <property type="entry name" value="RESPONSE_REGULATORY"/>
    <property type="match status" value="1"/>
</dbReference>
<dbReference type="Gene3D" id="3.40.50.2300">
    <property type="match status" value="1"/>
</dbReference>
<keyword evidence="11" id="KW-1185">Reference proteome</keyword>
<dbReference type="InterPro" id="IPR039420">
    <property type="entry name" value="WalR-like"/>
</dbReference>
<comment type="caution">
    <text evidence="10">The sequence shown here is derived from an EMBL/GenBank/DDBJ whole genome shotgun (WGS) entry which is preliminary data.</text>
</comment>
<evidence type="ECO:0000256" key="1">
    <source>
        <dbReference type="ARBA" id="ARBA00022553"/>
    </source>
</evidence>
<sequence length="225" mass="24455">MTHVLIVEDDIDIAEGLADTLEPLGYTLDFAYRGDHALQLLEQNRYDLLILDINLPGQDGLSVCQSLKLSSPLACVPVLMITANNSEQDKLDGFSHGAWDYLTKPFSMAELAARVSVLSQRSQLPGDERKFGDLSVNANKTAAFVNGNPLPIHSTGIALLNELIRQAPQPASSAQLCRALWPDETPQSDPLRANIYRVRKALQTAGSNVSVATVKGIGYQLEQVS</sequence>
<dbReference type="PANTHER" id="PTHR48111">
    <property type="entry name" value="REGULATOR OF RPOS"/>
    <property type="match status" value="1"/>
</dbReference>
<evidence type="ECO:0000313" key="10">
    <source>
        <dbReference type="EMBL" id="MCC2616581.1"/>
    </source>
</evidence>
<feature type="domain" description="Response regulatory" evidence="8">
    <location>
        <begin position="3"/>
        <end position="119"/>
    </location>
</feature>
<accession>A0ABS8G909</accession>
<organism evidence="10 11">
    <name type="scientific">Fluctibacter halophilus</name>
    <dbReference type="NCBI Taxonomy" id="226011"/>
    <lineage>
        <taxon>Bacteria</taxon>
        <taxon>Pseudomonadati</taxon>
        <taxon>Pseudomonadota</taxon>
        <taxon>Gammaproteobacteria</taxon>
        <taxon>Alteromonadales</taxon>
        <taxon>Alteromonadaceae</taxon>
        <taxon>Fluctibacter</taxon>
    </lineage>
</organism>
<dbReference type="CDD" id="cd17574">
    <property type="entry name" value="REC_OmpR"/>
    <property type="match status" value="1"/>
</dbReference>
<dbReference type="SMART" id="SM00862">
    <property type="entry name" value="Trans_reg_C"/>
    <property type="match status" value="1"/>
</dbReference>
<evidence type="ECO:0000259" key="9">
    <source>
        <dbReference type="PROSITE" id="PS51755"/>
    </source>
</evidence>
<keyword evidence="3" id="KW-0805">Transcription regulation</keyword>
<keyword evidence="2" id="KW-0902">Two-component regulatory system</keyword>
<dbReference type="Pfam" id="PF00486">
    <property type="entry name" value="Trans_reg_C"/>
    <property type="match status" value="1"/>
</dbReference>
<evidence type="ECO:0000256" key="2">
    <source>
        <dbReference type="ARBA" id="ARBA00023012"/>
    </source>
</evidence>
<dbReference type="InterPro" id="IPR001867">
    <property type="entry name" value="OmpR/PhoB-type_DNA-bd"/>
</dbReference>
<dbReference type="SUPFAM" id="SSF46894">
    <property type="entry name" value="C-terminal effector domain of the bipartite response regulators"/>
    <property type="match status" value="1"/>
</dbReference>
<dbReference type="InterPro" id="IPR036388">
    <property type="entry name" value="WH-like_DNA-bd_sf"/>
</dbReference>
<dbReference type="RefSeq" id="WP_229160061.1">
    <property type="nucleotide sequence ID" value="NZ_JAJEWP010000002.1"/>
</dbReference>
<dbReference type="SUPFAM" id="SSF52172">
    <property type="entry name" value="CheY-like"/>
    <property type="match status" value="1"/>
</dbReference>
<evidence type="ECO:0000256" key="3">
    <source>
        <dbReference type="ARBA" id="ARBA00023015"/>
    </source>
</evidence>
<keyword evidence="4 7" id="KW-0238">DNA-binding</keyword>
<dbReference type="EMBL" id="JAJEWP010000002">
    <property type="protein sequence ID" value="MCC2616581.1"/>
    <property type="molecule type" value="Genomic_DNA"/>
</dbReference>
<keyword evidence="5" id="KW-0804">Transcription</keyword>
<feature type="modified residue" description="4-aspartylphosphate" evidence="6">
    <location>
        <position position="52"/>
    </location>
</feature>
<evidence type="ECO:0000256" key="6">
    <source>
        <dbReference type="PROSITE-ProRule" id="PRU00169"/>
    </source>
</evidence>
<gene>
    <name evidence="10" type="ORF">LJ739_10040</name>
</gene>